<dbReference type="GO" id="GO:0010494">
    <property type="term" value="C:cytoplasmic stress granule"/>
    <property type="evidence" value="ECO:0007669"/>
    <property type="project" value="TreeGrafter"/>
</dbReference>
<dbReference type="EC" id="2.3.2.27" evidence="2"/>
<dbReference type="Pfam" id="PF18386">
    <property type="entry name" value="ROQ_II"/>
    <property type="match status" value="1"/>
</dbReference>
<proteinExistence type="predicted"/>
<dbReference type="EMBL" id="CAJOBI010108670">
    <property type="protein sequence ID" value="CAF4622609.1"/>
    <property type="molecule type" value="Genomic_DNA"/>
</dbReference>
<gene>
    <name evidence="6" type="ORF">SMN809_LOCUS39959</name>
</gene>
<dbReference type="Proteomes" id="UP000676336">
    <property type="component" value="Unassembled WGS sequence"/>
</dbReference>
<evidence type="ECO:0000256" key="2">
    <source>
        <dbReference type="ARBA" id="ARBA00012483"/>
    </source>
</evidence>
<dbReference type="Gene3D" id="1.20.120.1790">
    <property type="match status" value="1"/>
</dbReference>
<evidence type="ECO:0000256" key="3">
    <source>
        <dbReference type="ARBA" id="ARBA00022679"/>
    </source>
</evidence>
<dbReference type="Pfam" id="PF21206">
    <property type="entry name" value="Roquin_1_2-like_ROQ"/>
    <property type="match status" value="1"/>
</dbReference>
<dbReference type="PANTHER" id="PTHR13139">
    <property type="entry name" value="RING FINGER AND CCCH-TYPE ZINC FINGER DOMAIN-CONTAINING PROTEIN"/>
    <property type="match status" value="1"/>
</dbReference>
<dbReference type="GO" id="GO:0006511">
    <property type="term" value="P:ubiquitin-dependent protein catabolic process"/>
    <property type="evidence" value="ECO:0007669"/>
    <property type="project" value="TreeGrafter"/>
</dbReference>
<name>A0A8S2ZEP0_9BILA</name>
<accession>A0A8S2ZEP0</accession>
<protein>
    <recommendedName>
        <fullName evidence="2">RING-type E3 ubiquitin transferase</fullName>
        <ecNumber evidence="2">2.3.2.27</ecNumber>
    </recommendedName>
</protein>
<dbReference type="PANTHER" id="PTHR13139:SF54">
    <property type="entry name" value="RING-TYPE E3 UBIQUITIN TRANSFERASE"/>
    <property type="match status" value="1"/>
</dbReference>
<dbReference type="GO" id="GO:0000288">
    <property type="term" value="P:nuclear-transcribed mRNA catabolic process, deadenylation-dependent decay"/>
    <property type="evidence" value="ECO:0007669"/>
    <property type="project" value="TreeGrafter"/>
</dbReference>
<sequence length="254" mass="28816">MIRKIFSLLNSQYIDRASRLKVLKAIRSLGEHMCIDFILRCQNPQQVTDNFRSVIGLQSDQFLEPAVQEIVLQSIASLKDHSTLSNKHLVHSVVLQVGANDPNGSKPSVNRIVNLLSDASCFQVQQDGDSLSMKLKSEFQNYESLRRAYDSHIMQVVMKDGFYISSEQSSSLLYGDKQHELSMQSIIDKLSTPGSFSQAIQQLGNVLKKFGVQNNDEQRLSNNNQEYDSNWTPIETTLNIAIIILKFLINFKHH</sequence>
<feature type="domain" description="Roquin II" evidence="4">
    <location>
        <begin position="138"/>
        <end position="191"/>
    </location>
</feature>
<evidence type="ECO:0000259" key="5">
    <source>
        <dbReference type="Pfam" id="PF21206"/>
    </source>
</evidence>
<feature type="domain" description="Roquin 1/2-like ROQ" evidence="5">
    <location>
        <begin position="60"/>
        <end position="130"/>
    </location>
</feature>
<dbReference type="InterPro" id="IPR048575">
    <property type="entry name" value="Roquin_1_2-like_ROQ"/>
</dbReference>
<organism evidence="6 7">
    <name type="scientific">Rotaria magnacalcarata</name>
    <dbReference type="NCBI Taxonomy" id="392030"/>
    <lineage>
        <taxon>Eukaryota</taxon>
        <taxon>Metazoa</taxon>
        <taxon>Spiralia</taxon>
        <taxon>Gnathifera</taxon>
        <taxon>Rotifera</taxon>
        <taxon>Eurotatoria</taxon>
        <taxon>Bdelloidea</taxon>
        <taxon>Philodinida</taxon>
        <taxon>Philodinidae</taxon>
        <taxon>Rotaria</taxon>
    </lineage>
</organism>
<dbReference type="GO" id="GO:0003729">
    <property type="term" value="F:mRNA binding"/>
    <property type="evidence" value="ECO:0007669"/>
    <property type="project" value="TreeGrafter"/>
</dbReference>
<dbReference type="InterPro" id="IPR041523">
    <property type="entry name" value="ROQ_II"/>
</dbReference>
<comment type="catalytic activity">
    <reaction evidence="1">
        <text>S-ubiquitinyl-[E2 ubiquitin-conjugating enzyme]-L-cysteine + [acceptor protein]-L-lysine = [E2 ubiquitin-conjugating enzyme]-L-cysteine + N(6)-ubiquitinyl-[acceptor protein]-L-lysine.</text>
        <dbReference type="EC" id="2.3.2.27"/>
    </reaction>
</comment>
<evidence type="ECO:0000313" key="6">
    <source>
        <dbReference type="EMBL" id="CAF4622609.1"/>
    </source>
</evidence>
<reference evidence="6" key="1">
    <citation type="submission" date="2021-02" db="EMBL/GenBank/DDBJ databases">
        <authorList>
            <person name="Nowell W R."/>
        </authorList>
    </citation>
    <scope>NUCLEOTIDE SEQUENCE</scope>
</reference>
<evidence type="ECO:0000256" key="1">
    <source>
        <dbReference type="ARBA" id="ARBA00000900"/>
    </source>
</evidence>
<dbReference type="AlphaFoldDB" id="A0A8S2ZEP0"/>
<dbReference type="GO" id="GO:0061630">
    <property type="term" value="F:ubiquitin protein ligase activity"/>
    <property type="evidence" value="ECO:0007669"/>
    <property type="project" value="UniProtKB-EC"/>
</dbReference>
<keyword evidence="3" id="KW-0808">Transferase</keyword>
<dbReference type="InterPro" id="IPR052249">
    <property type="entry name" value="Roquin_domain"/>
</dbReference>
<dbReference type="GO" id="GO:0000209">
    <property type="term" value="P:protein polyubiquitination"/>
    <property type="evidence" value="ECO:0007669"/>
    <property type="project" value="TreeGrafter"/>
</dbReference>
<evidence type="ECO:0000313" key="7">
    <source>
        <dbReference type="Proteomes" id="UP000676336"/>
    </source>
</evidence>
<dbReference type="GO" id="GO:0003725">
    <property type="term" value="F:double-stranded RNA binding"/>
    <property type="evidence" value="ECO:0007669"/>
    <property type="project" value="TreeGrafter"/>
</dbReference>
<evidence type="ECO:0000259" key="4">
    <source>
        <dbReference type="Pfam" id="PF18386"/>
    </source>
</evidence>
<comment type="caution">
    <text evidence="6">The sequence shown here is derived from an EMBL/GenBank/DDBJ whole genome shotgun (WGS) entry which is preliminary data.</text>
</comment>
<dbReference type="GO" id="GO:0035613">
    <property type="term" value="F:RNA stem-loop binding"/>
    <property type="evidence" value="ECO:0007669"/>
    <property type="project" value="TreeGrafter"/>
</dbReference>